<reference evidence="2" key="2">
    <citation type="submission" date="2020-09" db="EMBL/GenBank/DDBJ databases">
        <authorList>
            <person name="Sun Q."/>
            <person name="Zhou Y."/>
        </authorList>
    </citation>
    <scope>NUCLEOTIDE SEQUENCE</scope>
    <source>
        <strain evidence="2">CGMCC 4.7299</strain>
    </source>
</reference>
<dbReference type="Gene3D" id="3.40.50.1820">
    <property type="entry name" value="alpha/beta hydrolase"/>
    <property type="match status" value="1"/>
</dbReference>
<dbReference type="RefSeq" id="WP_189078140.1">
    <property type="nucleotide sequence ID" value="NZ_BMMX01000003.1"/>
</dbReference>
<dbReference type="GO" id="GO:0016787">
    <property type="term" value="F:hydrolase activity"/>
    <property type="evidence" value="ECO:0007669"/>
    <property type="project" value="UniProtKB-KW"/>
</dbReference>
<dbReference type="InterPro" id="IPR000073">
    <property type="entry name" value="AB_hydrolase_1"/>
</dbReference>
<sequence length="212" mass="23136">MSAPNQSPPRPRLSVRGARTDARTVVLLLHGGRAHGSQPAPRGAAYLRMVPFAWALTRSTRGRATAVWLLRNRVRGWNEPRRDPVVDARWALAEARRRHPGARIVLVGHSMGGRVALRLAGEPDVVGVCALAPWVEVGEPRPETAAAVVIAHGDGDRVTDPRASEAYAARTGASYVGVRGETHALLRRPLFWTRLVTRFVDSVLAHQVSPRD</sequence>
<evidence type="ECO:0000313" key="2">
    <source>
        <dbReference type="EMBL" id="GGK80170.1"/>
    </source>
</evidence>
<gene>
    <name evidence="2" type="ORF">GCM10012284_12650</name>
</gene>
<dbReference type="Proteomes" id="UP000656042">
    <property type="component" value="Unassembled WGS sequence"/>
</dbReference>
<dbReference type="SUPFAM" id="SSF53474">
    <property type="entry name" value="alpha/beta-Hydrolases"/>
    <property type="match status" value="1"/>
</dbReference>
<proteinExistence type="predicted"/>
<dbReference type="Pfam" id="PF12697">
    <property type="entry name" value="Abhydrolase_6"/>
    <property type="match status" value="1"/>
</dbReference>
<feature type="domain" description="AB hydrolase-1" evidence="1">
    <location>
        <begin position="26"/>
        <end position="142"/>
    </location>
</feature>
<dbReference type="EMBL" id="BMMX01000003">
    <property type="protein sequence ID" value="GGK80170.1"/>
    <property type="molecule type" value="Genomic_DNA"/>
</dbReference>
<reference evidence="2" key="1">
    <citation type="journal article" date="2014" name="Int. J. Syst. Evol. Microbiol.">
        <title>Complete genome sequence of Corynebacterium casei LMG S-19264T (=DSM 44701T), isolated from a smear-ripened cheese.</title>
        <authorList>
            <consortium name="US DOE Joint Genome Institute (JGI-PGF)"/>
            <person name="Walter F."/>
            <person name="Albersmeier A."/>
            <person name="Kalinowski J."/>
            <person name="Ruckert C."/>
        </authorList>
    </citation>
    <scope>NUCLEOTIDE SEQUENCE</scope>
    <source>
        <strain evidence="2">CGMCC 4.7299</strain>
    </source>
</reference>
<dbReference type="InterPro" id="IPR029058">
    <property type="entry name" value="AB_hydrolase_fold"/>
</dbReference>
<keyword evidence="3" id="KW-1185">Reference proteome</keyword>
<accession>A0A8J3FMK8</accession>
<dbReference type="AlphaFoldDB" id="A0A8J3FMK8"/>
<evidence type="ECO:0000313" key="3">
    <source>
        <dbReference type="Proteomes" id="UP000656042"/>
    </source>
</evidence>
<keyword evidence="2" id="KW-0378">Hydrolase</keyword>
<protein>
    <submittedName>
        <fullName evidence="2">Alpha/beta hydrolase</fullName>
    </submittedName>
</protein>
<comment type="caution">
    <text evidence="2">The sequence shown here is derived from an EMBL/GenBank/DDBJ whole genome shotgun (WGS) entry which is preliminary data.</text>
</comment>
<name>A0A8J3FMK8_9ACTN</name>
<organism evidence="2 3">
    <name type="scientific">Mangrovihabitans endophyticus</name>
    <dbReference type="NCBI Taxonomy" id="1751298"/>
    <lineage>
        <taxon>Bacteria</taxon>
        <taxon>Bacillati</taxon>
        <taxon>Actinomycetota</taxon>
        <taxon>Actinomycetes</taxon>
        <taxon>Micromonosporales</taxon>
        <taxon>Micromonosporaceae</taxon>
        <taxon>Mangrovihabitans</taxon>
    </lineage>
</organism>
<evidence type="ECO:0000259" key="1">
    <source>
        <dbReference type="Pfam" id="PF12697"/>
    </source>
</evidence>